<accession>A0A498IS45</accession>
<feature type="compositionally biased region" description="Basic and acidic residues" evidence="1">
    <location>
        <begin position="33"/>
        <end position="43"/>
    </location>
</feature>
<keyword evidence="3" id="KW-1185">Reference proteome</keyword>
<dbReference type="AlphaFoldDB" id="A0A498IS45"/>
<protein>
    <submittedName>
        <fullName evidence="2">Uncharacterized protein</fullName>
    </submittedName>
</protein>
<sequence>MEKIIMLGRDGTGRNGEGTKMPSDGNKEEEERDREMWNESFHEDEAEQKFTQNSSRGTARSTRFRRTKRRTERLVPLHSIPFHVPRTKRSKSKPNN</sequence>
<gene>
    <name evidence="2" type="ORF">DVH24_017133</name>
</gene>
<feature type="region of interest" description="Disordered" evidence="1">
    <location>
        <begin position="1"/>
        <end position="96"/>
    </location>
</feature>
<evidence type="ECO:0000313" key="3">
    <source>
        <dbReference type="Proteomes" id="UP000290289"/>
    </source>
</evidence>
<comment type="caution">
    <text evidence="2">The sequence shown here is derived from an EMBL/GenBank/DDBJ whole genome shotgun (WGS) entry which is preliminary data.</text>
</comment>
<evidence type="ECO:0000313" key="2">
    <source>
        <dbReference type="EMBL" id="RXH86080.1"/>
    </source>
</evidence>
<reference evidence="2 3" key="1">
    <citation type="submission" date="2018-10" db="EMBL/GenBank/DDBJ databases">
        <title>A high-quality apple genome assembly.</title>
        <authorList>
            <person name="Hu J."/>
        </authorList>
    </citation>
    <scope>NUCLEOTIDE SEQUENCE [LARGE SCALE GENOMIC DNA]</scope>
    <source>
        <strain evidence="3">cv. HFTH1</strain>
        <tissue evidence="2">Young leaf</tissue>
    </source>
</reference>
<feature type="compositionally biased region" description="Basic residues" evidence="1">
    <location>
        <begin position="62"/>
        <end position="71"/>
    </location>
</feature>
<evidence type="ECO:0000256" key="1">
    <source>
        <dbReference type="SAM" id="MobiDB-lite"/>
    </source>
</evidence>
<name>A0A498IS45_MALDO</name>
<organism evidence="2 3">
    <name type="scientific">Malus domestica</name>
    <name type="common">Apple</name>
    <name type="synonym">Pyrus malus</name>
    <dbReference type="NCBI Taxonomy" id="3750"/>
    <lineage>
        <taxon>Eukaryota</taxon>
        <taxon>Viridiplantae</taxon>
        <taxon>Streptophyta</taxon>
        <taxon>Embryophyta</taxon>
        <taxon>Tracheophyta</taxon>
        <taxon>Spermatophyta</taxon>
        <taxon>Magnoliopsida</taxon>
        <taxon>eudicotyledons</taxon>
        <taxon>Gunneridae</taxon>
        <taxon>Pentapetalae</taxon>
        <taxon>rosids</taxon>
        <taxon>fabids</taxon>
        <taxon>Rosales</taxon>
        <taxon>Rosaceae</taxon>
        <taxon>Amygdaloideae</taxon>
        <taxon>Maleae</taxon>
        <taxon>Malus</taxon>
    </lineage>
</organism>
<dbReference type="EMBL" id="RDQH01000336">
    <property type="protein sequence ID" value="RXH86080.1"/>
    <property type="molecule type" value="Genomic_DNA"/>
</dbReference>
<proteinExistence type="predicted"/>
<dbReference type="Proteomes" id="UP000290289">
    <property type="component" value="Chromosome 10"/>
</dbReference>
<feature type="compositionally biased region" description="Basic residues" evidence="1">
    <location>
        <begin position="85"/>
        <end position="96"/>
    </location>
</feature>